<name>A0A1I7SR26_BURXY</name>
<dbReference type="SMART" id="SM01265">
    <property type="entry name" value="Mab-21"/>
    <property type="match status" value="1"/>
</dbReference>
<dbReference type="OrthoDB" id="5961151at2759"/>
<accession>A0A1I7SR26</accession>
<dbReference type="AlphaFoldDB" id="A0A1I7SR26"/>
<evidence type="ECO:0000256" key="1">
    <source>
        <dbReference type="ARBA" id="ARBA00008307"/>
    </source>
</evidence>
<keyword evidence="6" id="KW-1185">Reference proteome</keyword>
<dbReference type="EMBL" id="CAJFCV020000003">
    <property type="protein sequence ID" value="CAG9110737.1"/>
    <property type="molecule type" value="Genomic_DNA"/>
</dbReference>
<gene>
    <name evidence="4" type="ORF">BXYJ_LOCUS7525</name>
</gene>
<dbReference type="InterPro" id="IPR046903">
    <property type="entry name" value="Mab-21-like_nuc_Trfase"/>
</dbReference>
<dbReference type="Pfam" id="PF03281">
    <property type="entry name" value="Mab-21"/>
    <property type="match status" value="1"/>
</dbReference>
<feature type="domain" description="Mab-21-like HhH/H2TH-like" evidence="3">
    <location>
        <begin position="275"/>
        <end position="371"/>
    </location>
</feature>
<dbReference type="Pfam" id="PF20266">
    <property type="entry name" value="Mab-21_C"/>
    <property type="match status" value="1"/>
</dbReference>
<dbReference type="SMR" id="A0A1I7SR26"/>
<evidence type="ECO:0000313" key="6">
    <source>
        <dbReference type="Proteomes" id="UP000659654"/>
    </source>
</evidence>
<reference evidence="7" key="1">
    <citation type="submission" date="2016-11" db="UniProtKB">
        <authorList>
            <consortium name="WormBaseParasite"/>
        </authorList>
    </citation>
    <scope>IDENTIFICATION</scope>
</reference>
<reference evidence="4" key="2">
    <citation type="submission" date="2020-09" db="EMBL/GenBank/DDBJ databases">
        <authorList>
            <person name="Kikuchi T."/>
        </authorList>
    </citation>
    <scope>NUCLEOTIDE SEQUENCE</scope>
    <source>
        <strain evidence="4">Ka4C1</strain>
    </source>
</reference>
<dbReference type="Gene3D" id="3.30.460.90">
    <property type="match status" value="1"/>
</dbReference>
<evidence type="ECO:0000259" key="3">
    <source>
        <dbReference type="Pfam" id="PF20266"/>
    </source>
</evidence>
<evidence type="ECO:0000313" key="4">
    <source>
        <dbReference type="EMBL" id="CAD5222557.1"/>
    </source>
</evidence>
<comment type="similarity">
    <text evidence="1">Belongs to the mab-21 family.</text>
</comment>
<protein>
    <submittedName>
        <fullName evidence="4">(pine wood nematode) hypothetical protein</fullName>
    </submittedName>
</protein>
<evidence type="ECO:0000313" key="7">
    <source>
        <dbReference type="WBParaSite" id="BXY_1549000.1"/>
    </source>
</evidence>
<dbReference type="Proteomes" id="UP000659654">
    <property type="component" value="Unassembled WGS sequence"/>
</dbReference>
<dbReference type="PANTHER" id="PTHR10656:SF70">
    <property type="entry name" value="PROTEIN MAB-21-RELATED"/>
    <property type="match status" value="1"/>
</dbReference>
<evidence type="ECO:0000259" key="2">
    <source>
        <dbReference type="Pfam" id="PF03281"/>
    </source>
</evidence>
<organism evidence="5 7">
    <name type="scientific">Bursaphelenchus xylophilus</name>
    <name type="common">Pinewood nematode worm</name>
    <name type="synonym">Aphelenchoides xylophilus</name>
    <dbReference type="NCBI Taxonomy" id="6326"/>
    <lineage>
        <taxon>Eukaryota</taxon>
        <taxon>Metazoa</taxon>
        <taxon>Ecdysozoa</taxon>
        <taxon>Nematoda</taxon>
        <taxon>Chromadorea</taxon>
        <taxon>Rhabditida</taxon>
        <taxon>Tylenchina</taxon>
        <taxon>Tylenchomorpha</taxon>
        <taxon>Aphelenchoidea</taxon>
        <taxon>Aphelenchoididae</taxon>
        <taxon>Bursaphelenchus</taxon>
    </lineage>
</organism>
<feature type="domain" description="Mab-21-like nucleotidyltransferase" evidence="2">
    <location>
        <begin position="77"/>
        <end position="271"/>
    </location>
</feature>
<dbReference type="Proteomes" id="UP000582659">
    <property type="component" value="Unassembled WGS sequence"/>
</dbReference>
<evidence type="ECO:0000313" key="5">
    <source>
        <dbReference type="Proteomes" id="UP000095284"/>
    </source>
</evidence>
<dbReference type="WBParaSite" id="BXY_1549000.1">
    <property type="protein sequence ID" value="BXY_1549000.1"/>
    <property type="gene ID" value="BXY_1549000"/>
</dbReference>
<proteinExistence type="inferred from homology"/>
<dbReference type="InterPro" id="IPR024810">
    <property type="entry name" value="MAB21L/cGLR"/>
</dbReference>
<dbReference type="EMBL" id="CAJFDI010000003">
    <property type="protein sequence ID" value="CAD5222557.1"/>
    <property type="molecule type" value="Genomic_DNA"/>
</dbReference>
<dbReference type="Gene3D" id="1.10.1410.40">
    <property type="match status" value="1"/>
</dbReference>
<dbReference type="eggNOG" id="KOG3963">
    <property type="taxonomic scope" value="Eukaryota"/>
</dbReference>
<sequence length="387" mass="43956">MPASSVYGELSGEAKMLGQNAATCQQINSFLNDKVHARRTQIQQSIHQVVKVVQDVLKDVELQEPRFIPTLLDNNGRYEGLVVHTPEEYEVFLYLNQMGVFNFVDDGSIQGCAVLKLSDGRKRSMSLWVEFITASGYLSARKIRSRFQALVMQSCEKPQFRDKCKVLTDTSDVRLKIYDKFVITITCAFRCNGIWPRSASHWPSPASSWPSPEVVKEVHYEGFDLLSKDMATPISNPTPQQQQAKNQAAQSSMESDAWGISMINAEDHLLRHVNRRMVYSILKTLRDRHLNFSGSPISSYIIKTLVLYECEKHISDAEWHEFCLGDRVIGVLLQLVSCLQCHKCPHYFIPSLDLFRGHSAHLLDHSAKAVWALVRQLLLSSRALECL</sequence>
<dbReference type="PANTHER" id="PTHR10656">
    <property type="entry name" value="CELL FATE DETERMINING PROTEIN MAB21-RELATED"/>
    <property type="match status" value="1"/>
</dbReference>
<dbReference type="InterPro" id="IPR046906">
    <property type="entry name" value="Mab-21_HhH/H2TH-like"/>
</dbReference>
<dbReference type="Proteomes" id="UP000095284">
    <property type="component" value="Unplaced"/>
</dbReference>